<dbReference type="InterPro" id="IPR003599">
    <property type="entry name" value="Ig_sub"/>
</dbReference>
<dbReference type="PANTHER" id="PTHR12207:SF8">
    <property type="entry name" value="V-SET AND TRANSMEMBRANE DOMAIN-CONTAINING PROTEIN 4"/>
    <property type="match status" value="1"/>
</dbReference>
<feature type="domain" description="Ig-like" evidence="7">
    <location>
        <begin position="38"/>
        <end position="138"/>
    </location>
</feature>
<evidence type="ECO:0000313" key="8">
    <source>
        <dbReference type="Ensembl" id="ENSLLEP00000037781.1"/>
    </source>
</evidence>
<feature type="region of interest" description="Disordered" evidence="4">
    <location>
        <begin position="209"/>
        <end position="249"/>
    </location>
</feature>
<evidence type="ECO:0000313" key="9">
    <source>
        <dbReference type="Proteomes" id="UP000694569"/>
    </source>
</evidence>
<evidence type="ECO:0000256" key="3">
    <source>
        <dbReference type="ARBA" id="ARBA00023319"/>
    </source>
</evidence>
<dbReference type="Proteomes" id="UP000694569">
    <property type="component" value="Unplaced"/>
</dbReference>
<keyword evidence="9" id="KW-1185">Reference proteome</keyword>
<dbReference type="SUPFAM" id="SSF48726">
    <property type="entry name" value="Immunoglobulin"/>
    <property type="match status" value="1"/>
</dbReference>
<dbReference type="PANTHER" id="PTHR12207">
    <property type="entry name" value="V-SET AND TRANSMEMBRANE DOMAIN-CONTAINING PROTEIN"/>
    <property type="match status" value="1"/>
</dbReference>
<dbReference type="InterPro" id="IPR013783">
    <property type="entry name" value="Ig-like_fold"/>
</dbReference>
<evidence type="ECO:0000256" key="5">
    <source>
        <dbReference type="SAM" id="Phobius"/>
    </source>
</evidence>
<evidence type="ECO:0000256" key="6">
    <source>
        <dbReference type="SAM" id="SignalP"/>
    </source>
</evidence>
<sequence>MTLCILSFLLFTQTFNAGLTYALNVTVTPSPWVWYSVGENASLWCSVSQRRRQDSLLTVRWIYSPESGHEQVIGRITKSGTAHIATNWSHRGDLSSDRPDRDYHYCLTLHDLRLTDEGHYTCRVQEVARFKSRWTAVSNGTATTQMRALSFTISEEKKIFSWNLFQDLYLYAVLLCCVGILSLLIFLLILLCQTIFQKRRSRVRWKCSHQSPCDESPSAADFLTTQPGKKKRKKNQQTEAPPAIPVKGPLISMKKNPQRPIILPRLVEEGLAYAELELMKSPLPVKDPNSSTVYAQILFEESSLQLETHGVGRNKTDDRLNHSTQYAALVGVPRLHSPKHMRRTNELYKL</sequence>
<accession>A0A8C5QHV7</accession>
<dbReference type="InterPro" id="IPR007110">
    <property type="entry name" value="Ig-like_dom"/>
</dbReference>
<name>A0A8C5QHV7_9ANUR</name>
<keyword evidence="5" id="KW-0472">Membrane</keyword>
<evidence type="ECO:0000256" key="2">
    <source>
        <dbReference type="ARBA" id="ARBA00023157"/>
    </source>
</evidence>
<dbReference type="PROSITE" id="PS50835">
    <property type="entry name" value="IG_LIKE"/>
    <property type="match status" value="1"/>
</dbReference>
<keyword evidence="2" id="KW-1015">Disulfide bond</keyword>
<keyword evidence="1 6" id="KW-0732">Signal</keyword>
<dbReference type="SMART" id="SM00409">
    <property type="entry name" value="IG"/>
    <property type="match status" value="1"/>
</dbReference>
<dbReference type="Ensembl" id="ENSLLET00000039234.1">
    <property type="protein sequence ID" value="ENSLLEP00000037781.1"/>
    <property type="gene ID" value="ENSLLEG00000023927.1"/>
</dbReference>
<keyword evidence="5" id="KW-1133">Transmembrane helix</keyword>
<dbReference type="Pfam" id="PF07686">
    <property type="entry name" value="V-set"/>
    <property type="match status" value="1"/>
</dbReference>
<evidence type="ECO:0000256" key="4">
    <source>
        <dbReference type="SAM" id="MobiDB-lite"/>
    </source>
</evidence>
<dbReference type="GO" id="GO:0016020">
    <property type="term" value="C:membrane"/>
    <property type="evidence" value="ECO:0007669"/>
    <property type="project" value="TreeGrafter"/>
</dbReference>
<dbReference type="GeneTree" id="ENSGT00390000008566"/>
<evidence type="ECO:0000259" key="7">
    <source>
        <dbReference type="PROSITE" id="PS50835"/>
    </source>
</evidence>
<feature type="transmembrane region" description="Helical" evidence="5">
    <location>
        <begin position="168"/>
        <end position="196"/>
    </location>
</feature>
<dbReference type="Gene3D" id="2.60.40.10">
    <property type="entry name" value="Immunoglobulins"/>
    <property type="match status" value="1"/>
</dbReference>
<dbReference type="AlphaFoldDB" id="A0A8C5QHV7"/>
<evidence type="ECO:0000256" key="1">
    <source>
        <dbReference type="ARBA" id="ARBA00022729"/>
    </source>
</evidence>
<dbReference type="OrthoDB" id="8885867at2759"/>
<keyword evidence="5" id="KW-0812">Transmembrane</keyword>
<feature type="signal peptide" evidence="6">
    <location>
        <begin position="1"/>
        <end position="22"/>
    </location>
</feature>
<reference evidence="8" key="1">
    <citation type="submission" date="2025-08" db="UniProtKB">
        <authorList>
            <consortium name="Ensembl"/>
        </authorList>
    </citation>
    <scope>IDENTIFICATION</scope>
</reference>
<protein>
    <submittedName>
        <fullName evidence="8">V-set and transmembrane domain containing 4</fullName>
    </submittedName>
</protein>
<dbReference type="InterPro" id="IPR036179">
    <property type="entry name" value="Ig-like_dom_sf"/>
</dbReference>
<dbReference type="InterPro" id="IPR051102">
    <property type="entry name" value="IgSF_V-set/TM_domain"/>
</dbReference>
<reference evidence="8" key="2">
    <citation type="submission" date="2025-09" db="UniProtKB">
        <authorList>
            <consortium name="Ensembl"/>
        </authorList>
    </citation>
    <scope>IDENTIFICATION</scope>
</reference>
<keyword evidence="3" id="KW-0393">Immunoglobulin domain</keyword>
<gene>
    <name evidence="8" type="primary">VSTM4</name>
</gene>
<organism evidence="8 9">
    <name type="scientific">Leptobrachium leishanense</name>
    <name type="common">Leishan spiny toad</name>
    <dbReference type="NCBI Taxonomy" id="445787"/>
    <lineage>
        <taxon>Eukaryota</taxon>
        <taxon>Metazoa</taxon>
        <taxon>Chordata</taxon>
        <taxon>Craniata</taxon>
        <taxon>Vertebrata</taxon>
        <taxon>Euteleostomi</taxon>
        <taxon>Amphibia</taxon>
        <taxon>Batrachia</taxon>
        <taxon>Anura</taxon>
        <taxon>Pelobatoidea</taxon>
        <taxon>Megophryidae</taxon>
        <taxon>Leptobrachium</taxon>
    </lineage>
</organism>
<dbReference type="InterPro" id="IPR013106">
    <property type="entry name" value="Ig_V-set"/>
</dbReference>
<feature type="chain" id="PRO_5034429027" evidence="6">
    <location>
        <begin position="23"/>
        <end position="350"/>
    </location>
</feature>
<proteinExistence type="predicted"/>